<gene>
    <name evidence="9" type="ORF">GCM10022267_87630</name>
</gene>
<dbReference type="PANTHER" id="PTHR23517">
    <property type="entry name" value="RESISTANCE PROTEIN MDTM, PUTATIVE-RELATED-RELATED"/>
    <property type="match status" value="1"/>
</dbReference>
<evidence type="ECO:0000256" key="3">
    <source>
        <dbReference type="ARBA" id="ARBA00022475"/>
    </source>
</evidence>
<dbReference type="EMBL" id="BAABBE010000059">
    <property type="protein sequence ID" value="GAA3687226.1"/>
    <property type="molecule type" value="Genomic_DNA"/>
</dbReference>
<evidence type="ECO:0000256" key="1">
    <source>
        <dbReference type="ARBA" id="ARBA00004651"/>
    </source>
</evidence>
<dbReference type="Gene3D" id="1.20.1250.20">
    <property type="entry name" value="MFS general substrate transporter like domains"/>
    <property type="match status" value="1"/>
</dbReference>
<comment type="caution">
    <text evidence="9">The sequence shown here is derived from an EMBL/GenBank/DDBJ whole genome shotgun (WGS) entry which is preliminary data.</text>
</comment>
<accession>A0ABP7CCH6</accession>
<dbReference type="Proteomes" id="UP001500711">
    <property type="component" value="Unassembled WGS sequence"/>
</dbReference>
<name>A0ABP7CCH6_9PSEU</name>
<keyword evidence="4 7" id="KW-0812">Transmembrane</keyword>
<keyword evidence="6 7" id="KW-0472">Membrane</keyword>
<evidence type="ECO:0000256" key="7">
    <source>
        <dbReference type="SAM" id="Phobius"/>
    </source>
</evidence>
<feature type="transmembrane region" description="Helical" evidence="7">
    <location>
        <begin position="60"/>
        <end position="80"/>
    </location>
</feature>
<dbReference type="Pfam" id="PF07690">
    <property type="entry name" value="MFS_1"/>
    <property type="match status" value="1"/>
</dbReference>
<comment type="subcellular location">
    <subcellularLocation>
        <location evidence="1">Cell membrane</location>
        <topology evidence="1">Multi-pass membrane protein</topology>
    </subcellularLocation>
</comment>
<feature type="transmembrane region" description="Helical" evidence="7">
    <location>
        <begin position="268"/>
        <end position="288"/>
    </location>
</feature>
<evidence type="ECO:0000256" key="2">
    <source>
        <dbReference type="ARBA" id="ARBA00022448"/>
    </source>
</evidence>
<protein>
    <submittedName>
        <fullName evidence="9">MFS transporter</fullName>
    </submittedName>
</protein>
<evidence type="ECO:0000313" key="10">
    <source>
        <dbReference type="Proteomes" id="UP001500711"/>
    </source>
</evidence>
<feature type="transmembrane region" description="Helical" evidence="7">
    <location>
        <begin position="32"/>
        <end position="53"/>
    </location>
</feature>
<dbReference type="InterPro" id="IPR020846">
    <property type="entry name" value="MFS_dom"/>
</dbReference>
<feature type="transmembrane region" description="Helical" evidence="7">
    <location>
        <begin position="294"/>
        <end position="319"/>
    </location>
</feature>
<feature type="domain" description="Major facilitator superfamily (MFS) profile" evidence="8">
    <location>
        <begin position="201"/>
        <end position="390"/>
    </location>
</feature>
<reference evidence="10" key="1">
    <citation type="journal article" date="2019" name="Int. J. Syst. Evol. Microbiol.">
        <title>The Global Catalogue of Microorganisms (GCM) 10K type strain sequencing project: providing services to taxonomists for standard genome sequencing and annotation.</title>
        <authorList>
            <consortium name="The Broad Institute Genomics Platform"/>
            <consortium name="The Broad Institute Genome Sequencing Center for Infectious Disease"/>
            <person name="Wu L."/>
            <person name="Ma J."/>
        </authorList>
    </citation>
    <scope>NUCLEOTIDE SEQUENCE [LARGE SCALE GENOMIC DNA]</scope>
    <source>
        <strain evidence="10">JCM 17494</strain>
    </source>
</reference>
<feature type="transmembrane region" description="Helical" evidence="7">
    <location>
        <begin position="331"/>
        <end position="355"/>
    </location>
</feature>
<keyword evidence="5 7" id="KW-1133">Transmembrane helix</keyword>
<keyword evidence="10" id="KW-1185">Reference proteome</keyword>
<feature type="transmembrane region" description="Helical" evidence="7">
    <location>
        <begin position="201"/>
        <end position="226"/>
    </location>
</feature>
<dbReference type="PANTHER" id="PTHR23517:SF2">
    <property type="entry name" value="MULTIDRUG RESISTANCE PROTEIN MDTH"/>
    <property type="match status" value="1"/>
</dbReference>
<evidence type="ECO:0000256" key="5">
    <source>
        <dbReference type="ARBA" id="ARBA00022989"/>
    </source>
</evidence>
<evidence type="ECO:0000259" key="8">
    <source>
        <dbReference type="PROSITE" id="PS50850"/>
    </source>
</evidence>
<keyword evidence="3" id="KW-1003">Cell membrane</keyword>
<feature type="transmembrane region" description="Helical" evidence="7">
    <location>
        <begin position="361"/>
        <end position="380"/>
    </location>
</feature>
<feature type="transmembrane region" description="Helical" evidence="7">
    <location>
        <begin position="7"/>
        <end position="26"/>
    </location>
</feature>
<feature type="transmembrane region" description="Helical" evidence="7">
    <location>
        <begin position="86"/>
        <end position="108"/>
    </location>
</feature>
<feature type="transmembrane region" description="Helical" evidence="7">
    <location>
        <begin position="151"/>
        <end position="172"/>
    </location>
</feature>
<proteinExistence type="predicted"/>
<dbReference type="InterPro" id="IPR036259">
    <property type="entry name" value="MFS_trans_sf"/>
</dbReference>
<dbReference type="InterPro" id="IPR011701">
    <property type="entry name" value="MFS"/>
</dbReference>
<keyword evidence="2" id="KW-0813">Transport</keyword>
<evidence type="ECO:0000256" key="6">
    <source>
        <dbReference type="ARBA" id="ARBA00023136"/>
    </source>
</evidence>
<dbReference type="SUPFAM" id="SSF103473">
    <property type="entry name" value="MFS general substrate transporter"/>
    <property type="match status" value="1"/>
</dbReference>
<sequence>MAAWVDSLGAGLFLPVSMLYFIRVVGLPEWQVGTFISLSGVVALLVPALVGAVIDRVGPLRIIVVGQVLQALGTAAYLLVDGPLGVFVVTTACAVGQRVFWSCFFGLGAQLAGDGPKEKWFSIASSSQAAGAGVGGLMAAFLFVADSTASYVLLILLNAASFAVSALLMLAVRGAASTSPGPSTEHAATGGYRAVLRDRRYLLIIVLGTVLAVPSTFFASGLPVYLNQELHAPSWISGALLTMVTVLMVALQAYAVHLVRGLRRTTTLAICAFMWAGWATAMAAAPALGGSSLVVFLFAATGIYVLADLLHGPIVNALVEHIAPVRMKGRYLAVFQYSYNLAAIVAPLLVAAFAWGAAAPWLIFVALSGGSGLLFLKLELGERDVEEDRS</sequence>
<feature type="transmembrane region" description="Helical" evidence="7">
    <location>
        <begin position="232"/>
        <end position="256"/>
    </location>
</feature>
<evidence type="ECO:0000313" key="9">
    <source>
        <dbReference type="EMBL" id="GAA3687226.1"/>
    </source>
</evidence>
<dbReference type="InterPro" id="IPR050171">
    <property type="entry name" value="MFS_Transporters"/>
</dbReference>
<dbReference type="PROSITE" id="PS50850">
    <property type="entry name" value="MFS"/>
    <property type="match status" value="1"/>
</dbReference>
<feature type="transmembrane region" description="Helical" evidence="7">
    <location>
        <begin position="120"/>
        <end position="145"/>
    </location>
</feature>
<evidence type="ECO:0000256" key="4">
    <source>
        <dbReference type="ARBA" id="ARBA00022692"/>
    </source>
</evidence>
<organism evidence="9 10">
    <name type="scientific">Lentzea roselyniae</name>
    <dbReference type="NCBI Taxonomy" id="531940"/>
    <lineage>
        <taxon>Bacteria</taxon>
        <taxon>Bacillati</taxon>
        <taxon>Actinomycetota</taxon>
        <taxon>Actinomycetes</taxon>
        <taxon>Pseudonocardiales</taxon>
        <taxon>Pseudonocardiaceae</taxon>
        <taxon>Lentzea</taxon>
    </lineage>
</organism>